<dbReference type="EMBL" id="CP039690">
    <property type="protein sequence ID" value="QCI65488.1"/>
    <property type="molecule type" value="Genomic_DNA"/>
</dbReference>
<keyword evidence="5" id="KW-1185">Reference proteome</keyword>
<proteinExistence type="inferred from homology"/>
<evidence type="ECO:0000256" key="2">
    <source>
        <dbReference type="ARBA" id="ARBA00022801"/>
    </source>
</evidence>
<dbReference type="InterPro" id="IPR003736">
    <property type="entry name" value="PAAI_dom"/>
</dbReference>
<organism evidence="4 5">
    <name type="scientific">Phreatobacter stygius</name>
    <dbReference type="NCBI Taxonomy" id="1940610"/>
    <lineage>
        <taxon>Bacteria</taxon>
        <taxon>Pseudomonadati</taxon>
        <taxon>Pseudomonadota</taxon>
        <taxon>Alphaproteobacteria</taxon>
        <taxon>Hyphomicrobiales</taxon>
        <taxon>Phreatobacteraceae</taxon>
        <taxon>Phreatobacter</taxon>
    </lineage>
</organism>
<accession>A0A4D7B4U6</accession>
<dbReference type="CDD" id="cd03443">
    <property type="entry name" value="PaaI_thioesterase"/>
    <property type="match status" value="1"/>
</dbReference>
<evidence type="ECO:0000313" key="5">
    <source>
        <dbReference type="Proteomes" id="UP000298781"/>
    </source>
</evidence>
<dbReference type="SUPFAM" id="SSF54637">
    <property type="entry name" value="Thioesterase/thiol ester dehydrase-isomerase"/>
    <property type="match status" value="1"/>
</dbReference>
<comment type="similarity">
    <text evidence="1">Belongs to the thioesterase PaaI family.</text>
</comment>
<dbReference type="Pfam" id="PF03061">
    <property type="entry name" value="4HBT"/>
    <property type="match status" value="1"/>
</dbReference>
<name>A0A4D7B4U6_9HYPH</name>
<dbReference type="InterPro" id="IPR029069">
    <property type="entry name" value="HotDog_dom_sf"/>
</dbReference>
<dbReference type="GO" id="GO:0047617">
    <property type="term" value="F:fatty acyl-CoA hydrolase activity"/>
    <property type="evidence" value="ECO:0007669"/>
    <property type="project" value="InterPro"/>
</dbReference>
<sequence length="146" mass="15410">MTMEDRAHPGPADGPGRLSGFQKLIGWKVKVWEDGHAVITCEIRQDFMNRSGILHGGLIATLLDSVAGHAAFGAPPADPSQPRQGGVTLSFTINYLGTAKEGELTVTGRRTGGGKSIIFARAEVVDAAGQLIAEATGTFKRMKPKP</sequence>
<evidence type="ECO:0000259" key="3">
    <source>
        <dbReference type="Pfam" id="PF03061"/>
    </source>
</evidence>
<dbReference type="OrthoDB" id="3477511at2"/>
<dbReference type="Proteomes" id="UP000298781">
    <property type="component" value="Chromosome"/>
</dbReference>
<dbReference type="Gene3D" id="3.10.129.10">
    <property type="entry name" value="Hotdog Thioesterase"/>
    <property type="match status" value="1"/>
</dbReference>
<evidence type="ECO:0000256" key="1">
    <source>
        <dbReference type="ARBA" id="ARBA00008324"/>
    </source>
</evidence>
<reference evidence="4 5" key="1">
    <citation type="submission" date="2019-04" db="EMBL/GenBank/DDBJ databases">
        <title>Phreatobacter aquaticus sp. nov.</title>
        <authorList>
            <person name="Choi A."/>
        </authorList>
    </citation>
    <scope>NUCLEOTIDE SEQUENCE [LARGE SCALE GENOMIC DNA]</scope>
    <source>
        <strain evidence="4 5">KCTC 52518</strain>
    </source>
</reference>
<dbReference type="PANTHER" id="PTHR21660">
    <property type="entry name" value="THIOESTERASE SUPERFAMILY MEMBER-RELATED"/>
    <property type="match status" value="1"/>
</dbReference>
<keyword evidence="2" id="KW-0378">Hydrolase</keyword>
<evidence type="ECO:0000313" key="4">
    <source>
        <dbReference type="EMBL" id="QCI65488.1"/>
    </source>
</evidence>
<dbReference type="NCBIfam" id="TIGR00369">
    <property type="entry name" value="unchar_dom_1"/>
    <property type="match status" value="1"/>
</dbReference>
<protein>
    <submittedName>
        <fullName evidence="4">PaaI family thioesterase</fullName>
    </submittedName>
</protein>
<gene>
    <name evidence="4" type="ORF">E8M01_15510</name>
</gene>
<dbReference type="AlphaFoldDB" id="A0A4D7B4U6"/>
<feature type="domain" description="Thioesterase" evidence="3">
    <location>
        <begin position="52"/>
        <end position="132"/>
    </location>
</feature>
<dbReference type="KEGG" id="pstg:E8M01_15510"/>
<dbReference type="InterPro" id="IPR006683">
    <property type="entry name" value="Thioestr_dom"/>
</dbReference>
<dbReference type="InterPro" id="IPR039298">
    <property type="entry name" value="ACOT13"/>
</dbReference>
<dbReference type="PANTHER" id="PTHR21660:SF1">
    <property type="entry name" value="ACYL-COENZYME A THIOESTERASE 13"/>
    <property type="match status" value="1"/>
</dbReference>